<evidence type="ECO:0000256" key="4">
    <source>
        <dbReference type="ARBA" id="ARBA00023002"/>
    </source>
</evidence>
<feature type="domain" description="Malonyl-CoA:ACP transacylase (MAT)" evidence="7">
    <location>
        <begin position="1"/>
        <end position="315"/>
    </location>
</feature>
<dbReference type="NCBIfam" id="TIGR00128">
    <property type="entry name" value="fabD"/>
    <property type="match status" value="1"/>
</dbReference>
<dbReference type="PANTHER" id="PTHR42681:SF1">
    <property type="entry name" value="MALONYL-COA-ACYL CARRIER PROTEIN TRANSACYLASE, MITOCHONDRIAL"/>
    <property type="match status" value="1"/>
</dbReference>
<evidence type="ECO:0000256" key="6">
    <source>
        <dbReference type="ARBA" id="ARBA00048462"/>
    </source>
</evidence>
<dbReference type="NCBIfam" id="NF009466">
    <property type="entry name" value="PRK12826.1-2"/>
    <property type="match status" value="1"/>
</dbReference>
<keyword evidence="5" id="KW-0012">Acyltransferase</keyword>
<dbReference type="Pfam" id="PF13561">
    <property type="entry name" value="adh_short_C2"/>
    <property type="match status" value="1"/>
</dbReference>
<proteinExistence type="inferred from homology"/>
<dbReference type="InterPro" id="IPR004410">
    <property type="entry name" value="Malonyl_CoA-ACP_transAc_FabD"/>
</dbReference>
<dbReference type="PANTHER" id="PTHR42681">
    <property type="entry name" value="MALONYL-COA-ACYL CARRIER PROTEIN TRANSACYLASE, MITOCHONDRIAL"/>
    <property type="match status" value="1"/>
</dbReference>
<dbReference type="SUPFAM" id="SSF51735">
    <property type="entry name" value="NAD(P)-binding Rossmann-fold domains"/>
    <property type="match status" value="1"/>
</dbReference>
<dbReference type="Gene3D" id="3.40.50.720">
    <property type="entry name" value="NAD(P)-binding Rossmann-like Domain"/>
    <property type="match status" value="1"/>
</dbReference>
<dbReference type="PRINTS" id="PR00081">
    <property type="entry name" value="GDHRDH"/>
</dbReference>
<dbReference type="FunFam" id="3.40.50.720:FF:000173">
    <property type="entry name" value="3-oxoacyl-[acyl-carrier protein] reductase"/>
    <property type="match status" value="1"/>
</dbReference>
<evidence type="ECO:0000313" key="9">
    <source>
        <dbReference type="Proteomes" id="UP001174909"/>
    </source>
</evidence>
<dbReference type="SUPFAM" id="SSF52151">
    <property type="entry name" value="FabD/lysophospholipase-like"/>
    <property type="match status" value="1"/>
</dbReference>
<evidence type="ECO:0000256" key="1">
    <source>
        <dbReference type="ARBA" id="ARBA00006484"/>
    </source>
</evidence>
<dbReference type="InterPro" id="IPR001227">
    <property type="entry name" value="Ac_transferase_dom_sf"/>
</dbReference>
<dbReference type="InterPro" id="IPR036291">
    <property type="entry name" value="NAD(P)-bd_dom_sf"/>
</dbReference>
<dbReference type="InterPro" id="IPR050858">
    <property type="entry name" value="Mal-CoA-ACP_Trans/PKS_FabD"/>
</dbReference>
<accession>A0AA35SHM6</accession>
<dbReference type="GO" id="GO:0004314">
    <property type="term" value="F:[acyl-carrier-protein] S-malonyltransferase activity"/>
    <property type="evidence" value="ECO:0007669"/>
    <property type="project" value="UniProtKB-EC"/>
</dbReference>
<evidence type="ECO:0000313" key="8">
    <source>
        <dbReference type="EMBL" id="CAI8029287.1"/>
    </source>
</evidence>
<reference evidence="8" key="1">
    <citation type="submission" date="2023-03" db="EMBL/GenBank/DDBJ databases">
        <authorList>
            <person name="Steffen K."/>
            <person name="Cardenas P."/>
        </authorList>
    </citation>
    <scope>NUCLEOTIDE SEQUENCE</scope>
</reference>
<dbReference type="InterPro" id="IPR020904">
    <property type="entry name" value="Sc_DH/Rdtase_CS"/>
</dbReference>
<dbReference type="GO" id="GO:0016491">
    <property type="term" value="F:oxidoreductase activity"/>
    <property type="evidence" value="ECO:0007669"/>
    <property type="project" value="UniProtKB-KW"/>
</dbReference>
<dbReference type="GO" id="GO:0005829">
    <property type="term" value="C:cytosol"/>
    <property type="evidence" value="ECO:0007669"/>
    <property type="project" value="TreeGrafter"/>
</dbReference>
<dbReference type="EC" id="2.3.1.39" evidence="2"/>
<protein>
    <recommendedName>
        <fullName evidence="2">[acyl-carrier-protein] S-malonyltransferase</fullName>
        <ecNumber evidence="2">2.3.1.39</ecNumber>
    </recommendedName>
</protein>
<dbReference type="SUPFAM" id="SSF55048">
    <property type="entry name" value="Probable ACP-binding domain of malonyl-CoA ACP transacylase"/>
    <property type="match status" value="1"/>
</dbReference>
<keyword evidence="9" id="KW-1185">Reference proteome</keyword>
<comment type="similarity">
    <text evidence="1">Belongs to the short-chain dehydrogenases/reductases (SDR) family.</text>
</comment>
<gene>
    <name evidence="8" type="ORF">GBAR_LOCUS16639</name>
</gene>
<dbReference type="InterPro" id="IPR016035">
    <property type="entry name" value="Acyl_Trfase/lysoPLipase"/>
</dbReference>
<organism evidence="8 9">
    <name type="scientific">Geodia barretti</name>
    <name type="common">Barrett's horny sponge</name>
    <dbReference type="NCBI Taxonomy" id="519541"/>
    <lineage>
        <taxon>Eukaryota</taxon>
        <taxon>Metazoa</taxon>
        <taxon>Porifera</taxon>
        <taxon>Demospongiae</taxon>
        <taxon>Heteroscleromorpha</taxon>
        <taxon>Tetractinellida</taxon>
        <taxon>Astrophorina</taxon>
        <taxon>Geodiidae</taxon>
        <taxon>Geodia</taxon>
    </lineage>
</organism>
<dbReference type="Gene3D" id="3.30.70.250">
    <property type="entry name" value="Malonyl-CoA ACP transacylase, ACP-binding"/>
    <property type="match status" value="1"/>
</dbReference>
<evidence type="ECO:0000256" key="5">
    <source>
        <dbReference type="ARBA" id="ARBA00023315"/>
    </source>
</evidence>
<dbReference type="Proteomes" id="UP001174909">
    <property type="component" value="Unassembled WGS sequence"/>
</dbReference>
<dbReference type="FunFam" id="3.30.70.250:FF:000001">
    <property type="entry name" value="Malonyl CoA-acyl carrier protein transacylase"/>
    <property type="match status" value="1"/>
</dbReference>
<dbReference type="GO" id="GO:0006633">
    <property type="term" value="P:fatty acid biosynthetic process"/>
    <property type="evidence" value="ECO:0007669"/>
    <property type="project" value="TreeGrafter"/>
</dbReference>
<dbReference type="InterPro" id="IPR016036">
    <property type="entry name" value="Malonyl_transacylase_ACP-bd"/>
</dbReference>
<dbReference type="SMART" id="SM00827">
    <property type="entry name" value="PKS_AT"/>
    <property type="match status" value="1"/>
</dbReference>
<comment type="catalytic activity">
    <reaction evidence="6">
        <text>holo-[ACP] + malonyl-CoA = malonyl-[ACP] + CoA</text>
        <dbReference type="Rhea" id="RHEA:41792"/>
        <dbReference type="Rhea" id="RHEA-COMP:9623"/>
        <dbReference type="Rhea" id="RHEA-COMP:9685"/>
        <dbReference type="ChEBI" id="CHEBI:57287"/>
        <dbReference type="ChEBI" id="CHEBI:57384"/>
        <dbReference type="ChEBI" id="CHEBI:64479"/>
        <dbReference type="ChEBI" id="CHEBI:78449"/>
        <dbReference type="EC" id="2.3.1.39"/>
    </reaction>
</comment>
<dbReference type="InterPro" id="IPR014043">
    <property type="entry name" value="Acyl_transferase_dom"/>
</dbReference>
<keyword evidence="4" id="KW-0560">Oxidoreductase</keyword>
<comment type="caution">
    <text evidence="8">The sequence shown here is derived from an EMBL/GenBank/DDBJ whole genome shotgun (WGS) entry which is preliminary data.</text>
</comment>
<keyword evidence="3" id="KW-0808">Transferase</keyword>
<evidence type="ECO:0000259" key="7">
    <source>
        <dbReference type="SMART" id="SM00827"/>
    </source>
</evidence>
<dbReference type="Gene3D" id="3.40.366.10">
    <property type="entry name" value="Malonyl-Coenzyme A Acyl Carrier Protein, domain 2"/>
    <property type="match status" value="1"/>
</dbReference>
<dbReference type="PROSITE" id="PS00061">
    <property type="entry name" value="ADH_SHORT"/>
    <property type="match status" value="1"/>
</dbReference>
<dbReference type="AlphaFoldDB" id="A0AA35SHM6"/>
<evidence type="ECO:0000256" key="3">
    <source>
        <dbReference type="ARBA" id="ARBA00022679"/>
    </source>
</evidence>
<name>A0AA35SHM6_GEOBA</name>
<dbReference type="PRINTS" id="PR00080">
    <property type="entry name" value="SDRFAMILY"/>
</dbReference>
<dbReference type="EMBL" id="CASHTH010002395">
    <property type="protein sequence ID" value="CAI8029287.1"/>
    <property type="molecule type" value="Genomic_DNA"/>
</dbReference>
<dbReference type="InterPro" id="IPR002347">
    <property type="entry name" value="SDR_fam"/>
</dbReference>
<evidence type="ECO:0000256" key="2">
    <source>
        <dbReference type="ARBA" id="ARBA00013258"/>
    </source>
</evidence>
<sequence>MGAELAQTYPVADAVFQEADAVLGRKLRQLCFEGPEADLKQTENTQLAILTCSVAALRVLKECGVVPSAVAGHSLGEYSALVAAGVIDFADALHLVHARASFMADAGKMQQGTMAAILGMETAQLQELCDTAEGVVNIANYNCPGQLVISGEVEAVNHVLELAKAEIGARRCRPLPVSGAFHSPLMAPAQQKFASPLESVAMQPPQVDIAMNVTGEFATEADTIRHLLFQQITRPVQWEKTLRTIEKTGITHFVEVGPGKVLSGLVKRTLPESSALNVEDIETLSLVTDAHGNVGQIADTLQGKGYTVLSMAADISQKADVEALIEKTISHFSQIDILVNNAGITRDMLLMRLKDEDWDAVLQTNLTGTMYCTRAVLRPMIRQKSGRIINISSVIGLVGNAGQASYAAAKAGIIGLTKATAKEVGARGITVNAIAPGFITTDMTAQIPEQSQQQLLELIPLRAFGHPEDVADAVCFLASDAARYITGQILQVDGGMVM</sequence>